<evidence type="ECO:0000256" key="2">
    <source>
        <dbReference type="ARBA" id="ARBA00022448"/>
    </source>
</evidence>
<accession>A0ABS2SLA5</accession>
<evidence type="ECO:0000256" key="3">
    <source>
        <dbReference type="ARBA" id="ARBA00022475"/>
    </source>
</evidence>
<dbReference type="PRINTS" id="PR00173">
    <property type="entry name" value="EDTRNSPORT"/>
</dbReference>
<feature type="transmembrane region" description="Helical" evidence="7">
    <location>
        <begin position="44"/>
        <end position="65"/>
    </location>
</feature>
<protein>
    <submittedName>
        <fullName evidence="8">Na+/H+-dicarboxylate symporter</fullName>
    </submittedName>
</protein>
<evidence type="ECO:0000256" key="5">
    <source>
        <dbReference type="ARBA" id="ARBA00022989"/>
    </source>
</evidence>
<keyword evidence="9" id="KW-1185">Reference proteome</keyword>
<evidence type="ECO:0000313" key="8">
    <source>
        <dbReference type="EMBL" id="MBM7816535.1"/>
    </source>
</evidence>
<feature type="transmembrane region" description="Helical" evidence="7">
    <location>
        <begin position="251"/>
        <end position="272"/>
    </location>
</feature>
<comment type="caution">
    <text evidence="8">The sequence shown here is derived from an EMBL/GenBank/DDBJ whole genome shotgun (WGS) entry which is preliminary data.</text>
</comment>
<dbReference type="InterPro" id="IPR036458">
    <property type="entry name" value="Na:dicarbo_symporter_sf"/>
</dbReference>
<dbReference type="Pfam" id="PF00375">
    <property type="entry name" value="SDF"/>
    <property type="match status" value="1"/>
</dbReference>
<evidence type="ECO:0000256" key="6">
    <source>
        <dbReference type="ARBA" id="ARBA00023136"/>
    </source>
</evidence>
<proteinExistence type="predicted"/>
<keyword evidence="5 7" id="KW-1133">Transmembrane helix</keyword>
<evidence type="ECO:0000256" key="7">
    <source>
        <dbReference type="SAM" id="Phobius"/>
    </source>
</evidence>
<feature type="transmembrane region" description="Helical" evidence="7">
    <location>
        <begin position="292"/>
        <end position="313"/>
    </location>
</feature>
<comment type="subcellular location">
    <subcellularLocation>
        <location evidence="1">Cell membrane</location>
        <topology evidence="1">Multi-pass membrane protein</topology>
    </subcellularLocation>
</comment>
<gene>
    <name evidence="8" type="ORF">JOE56_001229</name>
</gene>
<name>A0ABS2SLA5_9MICO</name>
<feature type="transmembrane region" description="Helical" evidence="7">
    <location>
        <begin position="216"/>
        <end position="239"/>
    </location>
</feature>
<keyword evidence="3" id="KW-1003">Cell membrane</keyword>
<evidence type="ECO:0000256" key="1">
    <source>
        <dbReference type="ARBA" id="ARBA00004651"/>
    </source>
</evidence>
<evidence type="ECO:0000313" key="9">
    <source>
        <dbReference type="Proteomes" id="UP000809290"/>
    </source>
</evidence>
<reference evidence="8 9" key="1">
    <citation type="submission" date="2021-01" db="EMBL/GenBank/DDBJ databases">
        <title>Sequencing the genomes of 1000 actinobacteria strains.</title>
        <authorList>
            <person name="Klenk H.-P."/>
        </authorList>
    </citation>
    <scope>NUCLEOTIDE SEQUENCE [LARGE SCALE GENOMIC DNA]</scope>
    <source>
        <strain evidence="8 9">DSM 13657</strain>
    </source>
</reference>
<feature type="transmembrane region" description="Helical" evidence="7">
    <location>
        <begin position="347"/>
        <end position="374"/>
    </location>
</feature>
<feature type="transmembrane region" description="Helical" evidence="7">
    <location>
        <begin position="77"/>
        <end position="99"/>
    </location>
</feature>
<keyword evidence="6 7" id="KW-0472">Membrane</keyword>
<keyword evidence="4 7" id="KW-0812">Transmembrane</keyword>
<sequence>MKWWFRQKLHTQVLIGAVLGIIAGIALRENAMILDPIGQIFLRLLKFLVVPLVIATLMSGVLQMRSVGELGNVGARFFAYLTVTSLIASAFGVGMALLLRPGKGLDLASIDAEEVETEDFSFAEQLLSWVPDNFFLAMSETSMIPLIIGTILFAIAMMLIGEERLPRIFAMVREGTEVMLKLTNMIIQVSPYGVFALLAVLVGTTGTEMLEAATKFVVADVAGILLVAVVVYPSVLMTFARINPLRFYRKAWPSTMFAMTTSSSAATIPVSMRVAQDNLGVPRKIYGFTVPFGATANMDGFAVALGVISIFAADAFDMKITVGLIVQIILLGLALSLGAAGVRGAGIVMSAVLFEALGLPLDLIPLLAAIWPIIDVAHTGLNITSDLAGTATVAAQTNELDRKILNAPTVGMHQTTAKSDARQQ</sequence>
<dbReference type="SUPFAM" id="SSF118215">
    <property type="entry name" value="Proton glutamate symport protein"/>
    <property type="match status" value="1"/>
</dbReference>
<dbReference type="PANTHER" id="PTHR42865">
    <property type="entry name" value="PROTON/GLUTAMATE-ASPARTATE SYMPORTER"/>
    <property type="match status" value="1"/>
</dbReference>
<keyword evidence="2" id="KW-0813">Transport</keyword>
<dbReference type="Gene3D" id="1.10.3860.10">
    <property type="entry name" value="Sodium:dicarboxylate symporter"/>
    <property type="match status" value="1"/>
</dbReference>
<dbReference type="EMBL" id="JAFBCP010000001">
    <property type="protein sequence ID" value="MBM7816535.1"/>
    <property type="molecule type" value="Genomic_DNA"/>
</dbReference>
<dbReference type="Proteomes" id="UP000809290">
    <property type="component" value="Unassembled WGS sequence"/>
</dbReference>
<dbReference type="RefSeq" id="WP_204515292.1">
    <property type="nucleotide sequence ID" value="NZ_JAFBCP010000001.1"/>
</dbReference>
<organism evidence="8 9">
    <name type="scientific">Brevibacterium paucivorans</name>
    <dbReference type="NCBI Taxonomy" id="170994"/>
    <lineage>
        <taxon>Bacteria</taxon>
        <taxon>Bacillati</taxon>
        <taxon>Actinomycetota</taxon>
        <taxon>Actinomycetes</taxon>
        <taxon>Micrococcales</taxon>
        <taxon>Brevibacteriaceae</taxon>
        <taxon>Brevibacterium</taxon>
    </lineage>
</organism>
<feature type="transmembrane region" description="Helical" evidence="7">
    <location>
        <begin position="143"/>
        <end position="161"/>
    </location>
</feature>
<feature type="transmembrane region" description="Helical" evidence="7">
    <location>
        <begin position="320"/>
        <end position="341"/>
    </location>
</feature>
<feature type="transmembrane region" description="Helical" evidence="7">
    <location>
        <begin position="182"/>
        <end position="204"/>
    </location>
</feature>
<dbReference type="InterPro" id="IPR001991">
    <property type="entry name" value="Na-dicarboxylate_symporter"/>
</dbReference>
<dbReference type="PANTHER" id="PTHR42865:SF7">
    <property type="entry name" value="PROTON_GLUTAMATE-ASPARTATE SYMPORTER"/>
    <property type="match status" value="1"/>
</dbReference>
<evidence type="ECO:0000256" key="4">
    <source>
        <dbReference type="ARBA" id="ARBA00022692"/>
    </source>
</evidence>